<evidence type="ECO:0000313" key="2">
    <source>
        <dbReference type="EMBL" id="GES86200.1"/>
    </source>
</evidence>
<comment type="caution">
    <text evidence="2">The sequence shown here is derived from an EMBL/GenBank/DDBJ whole genome shotgun (WGS) entry which is preliminary data.</text>
</comment>
<name>A0A8H3LH75_9GLOM</name>
<reference evidence="2" key="1">
    <citation type="submission" date="2019-10" db="EMBL/GenBank/DDBJ databases">
        <title>Conservation and host-specific expression of non-tandemly repeated heterogenous ribosome RNA gene in arbuscular mycorrhizal fungi.</title>
        <authorList>
            <person name="Maeda T."/>
            <person name="Kobayashi Y."/>
            <person name="Nakagawa T."/>
            <person name="Ezawa T."/>
            <person name="Yamaguchi K."/>
            <person name="Bino T."/>
            <person name="Nishimoto Y."/>
            <person name="Shigenobu S."/>
            <person name="Kawaguchi M."/>
        </authorList>
    </citation>
    <scope>NUCLEOTIDE SEQUENCE</scope>
    <source>
        <strain evidence="2">HR1</strain>
    </source>
</reference>
<evidence type="ECO:0000256" key="1">
    <source>
        <dbReference type="SAM" id="MobiDB-lite"/>
    </source>
</evidence>
<dbReference type="OrthoDB" id="2352240at2759"/>
<feature type="region of interest" description="Disordered" evidence="1">
    <location>
        <begin position="109"/>
        <end position="142"/>
    </location>
</feature>
<proteinExistence type="predicted"/>
<dbReference type="AlphaFoldDB" id="A0A8H3LH75"/>
<accession>A0A8H3LH75</accession>
<organism evidence="2 3">
    <name type="scientific">Rhizophagus clarus</name>
    <dbReference type="NCBI Taxonomy" id="94130"/>
    <lineage>
        <taxon>Eukaryota</taxon>
        <taxon>Fungi</taxon>
        <taxon>Fungi incertae sedis</taxon>
        <taxon>Mucoromycota</taxon>
        <taxon>Glomeromycotina</taxon>
        <taxon>Glomeromycetes</taxon>
        <taxon>Glomerales</taxon>
        <taxon>Glomeraceae</taxon>
        <taxon>Rhizophagus</taxon>
    </lineage>
</organism>
<gene>
    <name evidence="2" type="ORF">RCL2_001326300</name>
</gene>
<dbReference type="Proteomes" id="UP000615446">
    <property type="component" value="Unassembled WGS sequence"/>
</dbReference>
<dbReference type="EMBL" id="BLAL01000160">
    <property type="protein sequence ID" value="GES86200.1"/>
    <property type="molecule type" value="Genomic_DNA"/>
</dbReference>
<protein>
    <submittedName>
        <fullName evidence="2">Uncharacterized protein</fullName>
    </submittedName>
</protein>
<evidence type="ECO:0000313" key="3">
    <source>
        <dbReference type="Proteomes" id="UP000615446"/>
    </source>
</evidence>
<sequence>MNILFKYIGKGRNDATERNQKVIRCYYSFGKKLKNRLDHFKELGNKQLNNKDIEQALSIAKKVYEFIDEIGEDKMQIKSFSAEEISELGCNDIDYILAELVNWRKEKNQEDQERKIQKKDQEKNNQEEVQEKKNQKENRERKIQEENSKILVIKIEK</sequence>